<evidence type="ECO:0000313" key="2">
    <source>
        <dbReference type="Proteomes" id="UP001156484"/>
    </source>
</evidence>
<organism evidence="1 2">
    <name type="scientific">Rhodococcus sacchari</name>
    <dbReference type="NCBI Taxonomy" id="2962047"/>
    <lineage>
        <taxon>Bacteria</taxon>
        <taxon>Bacillati</taxon>
        <taxon>Actinomycetota</taxon>
        <taxon>Actinomycetes</taxon>
        <taxon>Mycobacteriales</taxon>
        <taxon>Nocardiaceae</taxon>
        <taxon>Rhodococcus</taxon>
    </lineage>
</organism>
<protein>
    <submittedName>
        <fullName evidence="1">Serine hydrolase</fullName>
    </submittedName>
</protein>
<reference evidence="1" key="1">
    <citation type="submission" date="2022-10" db="EMBL/GenBank/DDBJ databases">
        <title>Rhodococcus ferula Z13 complete genome.</title>
        <authorList>
            <person name="Long X."/>
            <person name="Zang M."/>
        </authorList>
    </citation>
    <scope>NUCLEOTIDE SEQUENCE</scope>
    <source>
        <strain evidence="1">Z13</strain>
    </source>
</reference>
<gene>
    <name evidence="1" type="ORF">OED52_03885</name>
</gene>
<name>A0ACD4DI27_9NOCA</name>
<evidence type="ECO:0000313" key="1">
    <source>
        <dbReference type="EMBL" id="UYP19709.1"/>
    </source>
</evidence>
<accession>A0ACD4DI27</accession>
<keyword evidence="2" id="KW-1185">Reference proteome</keyword>
<sequence length="144" mass="15823">MRPSETGRVYLHRADERFAMGSTIKVYAATLLRLEAEGALRLDETRPDRWEPDLDEAARGDERDTPTAAAPARDFEEVLLGAGLPAAQQRTLTGWMRTTTTSGTRIRAGPPPGRTSADKTGGACSGRWTTPEWCGHRTVVHWCS</sequence>
<dbReference type="EMBL" id="CP107551">
    <property type="protein sequence ID" value="UYP19709.1"/>
    <property type="molecule type" value="Genomic_DNA"/>
</dbReference>
<keyword evidence="1" id="KW-0378">Hydrolase</keyword>
<proteinExistence type="predicted"/>
<dbReference type="Proteomes" id="UP001156484">
    <property type="component" value="Chromosome"/>
</dbReference>